<evidence type="ECO:0000313" key="6">
    <source>
        <dbReference type="EMBL" id="PKB13505.1"/>
    </source>
</evidence>
<evidence type="ECO:0000256" key="4">
    <source>
        <dbReference type="ARBA" id="ARBA00023172"/>
    </source>
</evidence>
<dbReference type="GO" id="GO:0006310">
    <property type="term" value="P:DNA recombination"/>
    <property type="evidence" value="ECO:0007669"/>
    <property type="project" value="UniProtKB-KW"/>
</dbReference>
<accession>A0A2N0H3I7</accession>
<dbReference type="GO" id="GO:0032196">
    <property type="term" value="P:transposition"/>
    <property type="evidence" value="ECO:0007669"/>
    <property type="project" value="UniProtKB-KW"/>
</dbReference>
<dbReference type="Gene3D" id="3.30.420.10">
    <property type="entry name" value="Ribonuclease H-like superfamily/Ribonuclease H"/>
    <property type="match status" value="1"/>
</dbReference>
<dbReference type="PANTHER" id="PTHR35528">
    <property type="entry name" value="BLL1675 PROTEIN"/>
    <property type="match status" value="1"/>
</dbReference>
<dbReference type="InterPro" id="IPR052183">
    <property type="entry name" value="IS_Transposase"/>
</dbReference>
<dbReference type="NCBIfam" id="NF033587">
    <property type="entry name" value="transpos_IS6"/>
    <property type="match status" value="1"/>
</dbReference>
<feature type="domain" description="DDE" evidence="5">
    <location>
        <begin position="78"/>
        <end position="207"/>
    </location>
</feature>
<sequence length="233" mass="27868">MPPSPFRRFNSSPEVIRLVVLMYVRFPLSLRNVEDLLFERGIDICHETVRFWWNRFGPLFAADIRRQRVSRMRGYRHWKWHLDEMYVKVNGEMVYLWRAVDHEGEVLESYITKTRDKAAALRFMKKTLKRHGSPEAITTDGLGSYKAAMKLLGNTNKQELGRWANNRAECSHLPVRRRERAMLRFRRMKTLQKFTAVHASFTNHFNQERHLVDRQTYKQRRSAALAEWQNLFA</sequence>
<evidence type="ECO:0000313" key="7">
    <source>
        <dbReference type="Proteomes" id="UP000232587"/>
    </source>
</evidence>
<dbReference type="SUPFAM" id="SSF53098">
    <property type="entry name" value="Ribonuclease H-like"/>
    <property type="match status" value="1"/>
</dbReference>
<dbReference type="Pfam" id="PF13610">
    <property type="entry name" value="DDE_Tnp_IS240"/>
    <property type="match status" value="1"/>
</dbReference>
<dbReference type="InterPro" id="IPR047930">
    <property type="entry name" value="Transpos_IS6"/>
</dbReference>
<proteinExistence type="predicted"/>
<dbReference type="Proteomes" id="UP000232587">
    <property type="component" value="Unassembled WGS sequence"/>
</dbReference>
<keyword evidence="3" id="KW-0238">DNA-binding</keyword>
<comment type="caution">
    <text evidence="6">The sequence shown here is derived from an EMBL/GenBank/DDBJ whole genome shotgun (WGS) entry which is preliminary data.</text>
</comment>
<dbReference type="PANTHER" id="PTHR35528:SF3">
    <property type="entry name" value="BLL1675 PROTEIN"/>
    <property type="match status" value="1"/>
</dbReference>
<dbReference type="EMBL" id="PHUF01000007">
    <property type="protein sequence ID" value="PKB13505.1"/>
    <property type="molecule type" value="Genomic_DNA"/>
</dbReference>
<evidence type="ECO:0000259" key="5">
    <source>
        <dbReference type="Pfam" id="PF13610"/>
    </source>
</evidence>
<dbReference type="InterPro" id="IPR012337">
    <property type="entry name" value="RNaseH-like_sf"/>
</dbReference>
<keyword evidence="7" id="KW-1185">Reference proteome</keyword>
<keyword evidence="4" id="KW-0233">DNA recombination</keyword>
<dbReference type="InterPro" id="IPR032874">
    <property type="entry name" value="DDE_dom"/>
</dbReference>
<dbReference type="InterPro" id="IPR036397">
    <property type="entry name" value="RNaseH_sf"/>
</dbReference>
<gene>
    <name evidence="6" type="ORF">B0I00_3307</name>
</gene>
<dbReference type="GO" id="GO:0003677">
    <property type="term" value="F:DNA binding"/>
    <property type="evidence" value="ECO:0007669"/>
    <property type="project" value="UniProtKB-KW"/>
</dbReference>
<comment type="function">
    <text evidence="1">Involved in the transposition of the insertion sequence.</text>
</comment>
<dbReference type="AlphaFoldDB" id="A0A2N0H3I7"/>
<organism evidence="6 7">
    <name type="scientific">Novosphingobium kunmingense</name>
    <dbReference type="NCBI Taxonomy" id="1211806"/>
    <lineage>
        <taxon>Bacteria</taxon>
        <taxon>Pseudomonadati</taxon>
        <taxon>Pseudomonadota</taxon>
        <taxon>Alphaproteobacteria</taxon>
        <taxon>Sphingomonadales</taxon>
        <taxon>Sphingomonadaceae</taxon>
        <taxon>Novosphingobium</taxon>
    </lineage>
</organism>
<name>A0A2N0H3I7_9SPHN</name>
<evidence type="ECO:0000256" key="1">
    <source>
        <dbReference type="ARBA" id="ARBA00002286"/>
    </source>
</evidence>
<evidence type="ECO:0000256" key="2">
    <source>
        <dbReference type="ARBA" id="ARBA00022578"/>
    </source>
</evidence>
<evidence type="ECO:0000256" key="3">
    <source>
        <dbReference type="ARBA" id="ARBA00023125"/>
    </source>
</evidence>
<keyword evidence="2" id="KW-0815">Transposition</keyword>
<protein>
    <submittedName>
        <fullName evidence="6">Putative transposase</fullName>
    </submittedName>
</protein>
<reference evidence="6 7" key="1">
    <citation type="submission" date="2017-11" db="EMBL/GenBank/DDBJ databases">
        <title>Genomic Encyclopedia of Type Strains, Phase III (KMG-III): the genomes of soil and plant-associated and newly described type strains.</title>
        <authorList>
            <person name="Whitman W."/>
        </authorList>
    </citation>
    <scope>NUCLEOTIDE SEQUENCE [LARGE SCALE GENOMIC DNA]</scope>
    <source>
        <strain evidence="6 7">CGMCC 1.12274</strain>
    </source>
</reference>